<comment type="caution">
    <text evidence="1">The sequence shown here is derived from an EMBL/GenBank/DDBJ whole genome shotgun (WGS) entry which is preliminary data.</text>
</comment>
<accession>A0A0L6VGD1</accession>
<organism evidence="1 2">
    <name type="scientific">Puccinia sorghi</name>
    <dbReference type="NCBI Taxonomy" id="27349"/>
    <lineage>
        <taxon>Eukaryota</taxon>
        <taxon>Fungi</taxon>
        <taxon>Dikarya</taxon>
        <taxon>Basidiomycota</taxon>
        <taxon>Pucciniomycotina</taxon>
        <taxon>Pucciniomycetes</taxon>
        <taxon>Pucciniales</taxon>
        <taxon>Pucciniaceae</taxon>
        <taxon>Puccinia</taxon>
    </lineage>
</organism>
<gene>
    <name evidence="1" type="ORF">VP01_1792g9</name>
</gene>
<protein>
    <submittedName>
        <fullName evidence="1">Uncharacterized protein</fullName>
    </submittedName>
</protein>
<evidence type="ECO:0000313" key="1">
    <source>
        <dbReference type="EMBL" id="KNZ59165.1"/>
    </source>
</evidence>
<dbReference type="AlphaFoldDB" id="A0A0L6VGD1"/>
<dbReference type="VEuPathDB" id="FungiDB:VP01_1792g9"/>
<keyword evidence="2" id="KW-1185">Reference proteome</keyword>
<dbReference type="EMBL" id="LAVV01006606">
    <property type="protein sequence ID" value="KNZ59165.1"/>
    <property type="molecule type" value="Genomic_DNA"/>
</dbReference>
<proteinExistence type="predicted"/>
<dbReference type="OrthoDB" id="2507825at2759"/>
<dbReference type="Proteomes" id="UP000037035">
    <property type="component" value="Unassembled WGS sequence"/>
</dbReference>
<sequence length="123" mass="13695">MSSAAATAETCTPRKVNFLIPPTITVSLSEAQRTSRPKLPQDSLFLRRHRQSALALFGLPKTHTKNSMQPGFTPFGIFFLALKKGKEDFPLLVGLESDTLLQRYHALMTNLRVSVQHLLTCSL</sequence>
<name>A0A0L6VGD1_9BASI</name>
<reference evidence="1 2" key="1">
    <citation type="submission" date="2015-08" db="EMBL/GenBank/DDBJ databases">
        <title>Next Generation Sequencing and Analysis of the Genome of Puccinia sorghi L Schw, the Causal Agent of Maize Common Rust.</title>
        <authorList>
            <person name="Rochi L."/>
            <person name="Burguener G."/>
            <person name="Darino M."/>
            <person name="Turjanski A."/>
            <person name="Kreff E."/>
            <person name="Dieguez M.J."/>
            <person name="Sacco F."/>
        </authorList>
    </citation>
    <scope>NUCLEOTIDE SEQUENCE [LARGE SCALE GENOMIC DNA]</scope>
    <source>
        <strain evidence="1 2">RO10H11247</strain>
    </source>
</reference>
<evidence type="ECO:0000313" key="2">
    <source>
        <dbReference type="Proteomes" id="UP000037035"/>
    </source>
</evidence>